<reference evidence="2" key="1">
    <citation type="submission" date="2017-09" db="EMBL/GenBank/DDBJ databases">
        <authorList>
            <person name="Varghese N."/>
            <person name="Submissions S."/>
        </authorList>
    </citation>
    <scope>NUCLEOTIDE SEQUENCE [LARGE SCALE GENOMIC DNA]</scope>
    <source>
        <strain evidence="2">DSM 25885</strain>
    </source>
</reference>
<dbReference type="EMBL" id="OBEH01000006">
    <property type="protein sequence ID" value="SNZ01712.1"/>
    <property type="molecule type" value="Genomic_DNA"/>
</dbReference>
<keyword evidence="2" id="KW-1185">Reference proteome</keyword>
<protein>
    <submittedName>
        <fullName evidence="1">Uncharacterized protein</fullName>
    </submittedName>
</protein>
<evidence type="ECO:0000313" key="2">
    <source>
        <dbReference type="Proteomes" id="UP000219048"/>
    </source>
</evidence>
<dbReference type="Proteomes" id="UP000219048">
    <property type="component" value="Unassembled WGS sequence"/>
</dbReference>
<sequence>MEKAFGTVNNHIWNLCACFEHARLKSLVFYPHQISGNTANP</sequence>
<dbReference type="AlphaFoldDB" id="A0A285MWZ8"/>
<organism evidence="1 2">
    <name type="scientific">Flagellimonas pacifica</name>
    <dbReference type="NCBI Taxonomy" id="1247520"/>
    <lineage>
        <taxon>Bacteria</taxon>
        <taxon>Pseudomonadati</taxon>
        <taxon>Bacteroidota</taxon>
        <taxon>Flavobacteriia</taxon>
        <taxon>Flavobacteriales</taxon>
        <taxon>Flavobacteriaceae</taxon>
        <taxon>Flagellimonas</taxon>
    </lineage>
</organism>
<gene>
    <name evidence="1" type="ORF">SAMN06265377_3554</name>
</gene>
<proteinExistence type="predicted"/>
<evidence type="ECO:0000313" key="1">
    <source>
        <dbReference type="EMBL" id="SNZ01712.1"/>
    </source>
</evidence>
<accession>A0A285MWZ8</accession>
<name>A0A285MWZ8_9FLAO</name>